<comment type="caution">
    <text evidence="3">The sequence shown here is derived from an EMBL/GenBank/DDBJ whole genome shotgun (WGS) entry which is preliminary data.</text>
</comment>
<dbReference type="KEGG" id="tcr:508489.30"/>
<feature type="region of interest" description="Disordered" evidence="1">
    <location>
        <begin position="226"/>
        <end position="379"/>
    </location>
</feature>
<evidence type="ECO:0000313" key="3">
    <source>
        <dbReference type="EMBL" id="EAN84083.1"/>
    </source>
</evidence>
<feature type="chain" id="PRO_5004235623" evidence="2">
    <location>
        <begin position="21"/>
        <end position="440"/>
    </location>
</feature>
<accession>Q4CUY0</accession>
<dbReference type="PaxDb" id="353153-Q4CUY0"/>
<name>Q4CUY0_TRYCC</name>
<feature type="compositionally biased region" description="Basic and acidic residues" evidence="1">
    <location>
        <begin position="311"/>
        <end position="329"/>
    </location>
</feature>
<gene>
    <name evidence="3" type="ORF">Tc00.1047053508489.30</name>
</gene>
<dbReference type="SMR" id="Q4CUY0"/>
<organism evidence="3 4">
    <name type="scientific">Trypanosoma cruzi (strain CL Brener)</name>
    <dbReference type="NCBI Taxonomy" id="353153"/>
    <lineage>
        <taxon>Eukaryota</taxon>
        <taxon>Discoba</taxon>
        <taxon>Euglenozoa</taxon>
        <taxon>Kinetoplastea</taxon>
        <taxon>Metakinetoplastina</taxon>
        <taxon>Trypanosomatida</taxon>
        <taxon>Trypanosomatidae</taxon>
        <taxon>Trypanosoma</taxon>
        <taxon>Schizotrypanum</taxon>
    </lineage>
</organism>
<evidence type="ECO:0000256" key="2">
    <source>
        <dbReference type="SAM" id="SignalP"/>
    </source>
</evidence>
<feature type="region of interest" description="Disordered" evidence="1">
    <location>
        <begin position="143"/>
        <end position="213"/>
    </location>
</feature>
<evidence type="ECO:0000313" key="4">
    <source>
        <dbReference type="Proteomes" id="UP000002296"/>
    </source>
</evidence>
<feature type="compositionally biased region" description="Low complexity" evidence="1">
    <location>
        <begin position="262"/>
        <end position="277"/>
    </location>
</feature>
<dbReference type="OMA" id="RWSGMFG"/>
<feature type="compositionally biased region" description="Basic residues" evidence="1">
    <location>
        <begin position="77"/>
        <end position="86"/>
    </location>
</feature>
<dbReference type="EMBL" id="AAHK01001798">
    <property type="protein sequence ID" value="EAN84083.1"/>
    <property type="molecule type" value="Genomic_DNA"/>
</dbReference>
<dbReference type="GeneID" id="3535832"/>
<dbReference type="AlphaFoldDB" id="Q4CUY0"/>
<feature type="signal peptide" evidence="2">
    <location>
        <begin position="1"/>
        <end position="20"/>
    </location>
</feature>
<dbReference type="InParanoid" id="Q4CUY0"/>
<keyword evidence="4" id="KW-1185">Reference proteome</keyword>
<proteinExistence type="predicted"/>
<reference evidence="3 4" key="1">
    <citation type="journal article" date="2005" name="Science">
        <title>The genome sequence of Trypanosoma cruzi, etiologic agent of Chagas disease.</title>
        <authorList>
            <person name="El-Sayed N.M."/>
            <person name="Myler P.J."/>
            <person name="Bartholomeu D.C."/>
            <person name="Nilsson D."/>
            <person name="Aggarwal G."/>
            <person name="Tran A.N."/>
            <person name="Ghedin E."/>
            <person name="Worthey E.A."/>
            <person name="Delcher A.L."/>
            <person name="Blandin G."/>
            <person name="Westenberger S.J."/>
            <person name="Caler E."/>
            <person name="Cerqueira G.C."/>
            <person name="Branche C."/>
            <person name="Haas B."/>
            <person name="Anupama A."/>
            <person name="Arner E."/>
            <person name="Aslund L."/>
            <person name="Attipoe P."/>
            <person name="Bontempi E."/>
            <person name="Bringaud F."/>
            <person name="Burton P."/>
            <person name="Cadag E."/>
            <person name="Campbell D.A."/>
            <person name="Carrington M."/>
            <person name="Crabtree J."/>
            <person name="Darban H."/>
            <person name="da Silveira J.F."/>
            <person name="de Jong P."/>
            <person name="Edwards K."/>
            <person name="Englund P.T."/>
            <person name="Fazelina G."/>
            <person name="Feldblyum T."/>
            <person name="Ferella M."/>
            <person name="Frasch A.C."/>
            <person name="Gull K."/>
            <person name="Horn D."/>
            <person name="Hou L."/>
            <person name="Huang Y."/>
            <person name="Kindlund E."/>
            <person name="Klingbeil M."/>
            <person name="Kluge S."/>
            <person name="Koo H."/>
            <person name="Lacerda D."/>
            <person name="Levin M.J."/>
            <person name="Lorenzi H."/>
            <person name="Louie T."/>
            <person name="Machado C.R."/>
            <person name="McCulloch R."/>
            <person name="McKenna A."/>
            <person name="Mizuno Y."/>
            <person name="Mottram J.C."/>
            <person name="Nelson S."/>
            <person name="Ochaya S."/>
            <person name="Osoegawa K."/>
            <person name="Pai G."/>
            <person name="Parsons M."/>
            <person name="Pentony M."/>
            <person name="Pettersson U."/>
            <person name="Pop M."/>
            <person name="Ramirez J.L."/>
            <person name="Rinta J."/>
            <person name="Robertson L."/>
            <person name="Salzberg S.L."/>
            <person name="Sanchez D.O."/>
            <person name="Seyler A."/>
            <person name="Sharma R."/>
            <person name="Shetty J."/>
            <person name="Simpson A.J."/>
            <person name="Sisk E."/>
            <person name="Tammi M.T."/>
            <person name="Tarleton R."/>
            <person name="Teixeira S."/>
            <person name="Van Aken S."/>
            <person name="Vogt C."/>
            <person name="Ward P.N."/>
            <person name="Wickstead B."/>
            <person name="Wortman J."/>
            <person name="White O."/>
            <person name="Fraser C.M."/>
            <person name="Stuart K.D."/>
            <person name="Andersson B."/>
        </authorList>
    </citation>
    <scope>NUCLEOTIDE SEQUENCE [LARGE SCALE GENOMIC DNA]</scope>
    <source>
        <strain evidence="3 4">CL Brener</strain>
    </source>
</reference>
<feature type="compositionally biased region" description="Basic and acidic residues" evidence="1">
    <location>
        <begin position="87"/>
        <end position="107"/>
    </location>
</feature>
<protein>
    <submittedName>
        <fullName evidence="3">Uncharacterized protein</fullName>
    </submittedName>
</protein>
<sequence length="440" mass="47555">MHSPLFASVSPFYFLVSAWGHRSCSNLCPTKVSTESSRRRARTPVAALAAADHPCGSQTPADAETTRRAKSDVPSRLRIRSRVKRGLHQEAKKARMEPRTVQSQHEEELRLSRELTLHCDAVVQRVHALADKTQIQEERLSQTLKESIERSPIRQSSVSPKREAVGSLSPQPTSTRKTPRESLSRWSGMFGTPQVPKAPPPTPAHPDPAAGASSSVGWLAKVLGRSPEVRPIPNSKGATPPLKCSNSPPPADVICSNPKNGAASTSPSHAAPAEHSSLLMRAVQRLSGRFSSPPQEAGTPNCARKSVVFKEPAELEAKTPQRPTKRAEGPQENDVLAPRGSLLYPPAPPPSLQKDAARRSPSHSPSSSDGEQQSAVGPDGAEVVAVMQNLSHSRAFHKLTKADLVAYAKLHHVALAMSSTKKELFEVVRRLVQAKTDETQ</sequence>
<evidence type="ECO:0000256" key="1">
    <source>
        <dbReference type="SAM" id="MobiDB-lite"/>
    </source>
</evidence>
<dbReference type="RefSeq" id="XP_805934.1">
    <property type="nucleotide sequence ID" value="XM_800841.1"/>
</dbReference>
<feature type="compositionally biased region" description="Pro residues" evidence="1">
    <location>
        <begin position="196"/>
        <end position="206"/>
    </location>
</feature>
<feature type="compositionally biased region" description="Basic and acidic residues" evidence="1">
    <location>
        <begin position="64"/>
        <end position="75"/>
    </location>
</feature>
<feature type="region of interest" description="Disordered" evidence="1">
    <location>
        <begin position="47"/>
        <end position="107"/>
    </location>
</feature>
<feature type="compositionally biased region" description="Basic and acidic residues" evidence="1">
    <location>
        <begin position="143"/>
        <end position="152"/>
    </location>
</feature>
<dbReference type="Proteomes" id="UP000002296">
    <property type="component" value="Unassembled WGS sequence"/>
</dbReference>
<keyword evidence="2" id="KW-0732">Signal</keyword>